<dbReference type="CDD" id="cd00056">
    <property type="entry name" value="ENDO3c"/>
    <property type="match status" value="1"/>
</dbReference>
<keyword evidence="8" id="KW-0539">Nucleus</keyword>
<evidence type="ECO:0000256" key="8">
    <source>
        <dbReference type="ARBA" id="ARBA00023242"/>
    </source>
</evidence>
<dbReference type="AlphaFoldDB" id="A0A813F773"/>
<accession>A0A813F773</accession>
<keyword evidence="6" id="KW-0234">DNA repair</keyword>
<feature type="compositionally biased region" description="Acidic residues" evidence="12">
    <location>
        <begin position="31"/>
        <end position="40"/>
    </location>
</feature>
<evidence type="ECO:0000259" key="13">
    <source>
        <dbReference type="SMART" id="SM00478"/>
    </source>
</evidence>
<dbReference type="InterPro" id="IPR052054">
    <property type="entry name" value="Oxidative_DNA_repair_enzyme"/>
</dbReference>
<evidence type="ECO:0000256" key="9">
    <source>
        <dbReference type="ARBA" id="ARBA00023268"/>
    </source>
</evidence>
<dbReference type="Proteomes" id="UP000654075">
    <property type="component" value="Unassembled WGS sequence"/>
</dbReference>
<evidence type="ECO:0000256" key="4">
    <source>
        <dbReference type="ARBA" id="ARBA00022763"/>
    </source>
</evidence>
<feature type="region of interest" description="Disordered" evidence="12">
    <location>
        <begin position="482"/>
        <end position="519"/>
    </location>
</feature>
<dbReference type="PANTHER" id="PTHR10242">
    <property type="entry name" value="8-OXOGUANINE DNA GLYCOSYLASE"/>
    <property type="match status" value="1"/>
</dbReference>
<feature type="region of interest" description="Disordered" evidence="12">
    <location>
        <begin position="290"/>
        <end position="313"/>
    </location>
</feature>
<evidence type="ECO:0000256" key="2">
    <source>
        <dbReference type="ARBA" id="ARBA00010679"/>
    </source>
</evidence>
<dbReference type="GO" id="GO:0006289">
    <property type="term" value="P:nucleotide-excision repair"/>
    <property type="evidence" value="ECO:0007669"/>
    <property type="project" value="InterPro"/>
</dbReference>
<dbReference type="GO" id="GO:0034039">
    <property type="term" value="F:8-oxo-7,8-dihydroguanine DNA N-glycosylase activity"/>
    <property type="evidence" value="ECO:0007669"/>
    <property type="project" value="TreeGrafter"/>
</dbReference>
<dbReference type="InterPro" id="IPR011257">
    <property type="entry name" value="DNA_glycosylase"/>
</dbReference>
<keyword evidence="15" id="KW-1185">Reference proteome</keyword>
<protein>
    <recommendedName>
        <fullName evidence="3">DNA-(apurinic or apyrimidinic site) lyase</fullName>
        <ecNumber evidence="3">4.2.99.18</ecNumber>
    </recommendedName>
</protein>
<evidence type="ECO:0000313" key="15">
    <source>
        <dbReference type="Proteomes" id="UP000654075"/>
    </source>
</evidence>
<keyword evidence="4" id="KW-0227">DNA damage</keyword>
<evidence type="ECO:0000256" key="10">
    <source>
        <dbReference type="ARBA" id="ARBA00023295"/>
    </source>
</evidence>
<dbReference type="OMA" id="HNATEWV"/>
<evidence type="ECO:0000256" key="6">
    <source>
        <dbReference type="ARBA" id="ARBA00023204"/>
    </source>
</evidence>
<evidence type="ECO:0000256" key="1">
    <source>
        <dbReference type="ARBA" id="ARBA00004123"/>
    </source>
</evidence>
<organism evidence="14 15">
    <name type="scientific">Polarella glacialis</name>
    <name type="common">Dinoflagellate</name>
    <dbReference type="NCBI Taxonomy" id="89957"/>
    <lineage>
        <taxon>Eukaryota</taxon>
        <taxon>Sar</taxon>
        <taxon>Alveolata</taxon>
        <taxon>Dinophyceae</taxon>
        <taxon>Suessiales</taxon>
        <taxon>Suessiaceae</taxon>
        <taxon>Polarella</taxon>
    </lineage>
</organism>
<comment type="caution">
    <text evidence="14">The sequence shown here is derived from an EMBL/GenBank/DDBJ whole genome shotgun (WGS) entry which is preliminary data.</text>
</comment>
<dbReference type="FunFam" id="1.10.1670.10:FF:000005">
    <property type="entry name" value="N-glycosylase/DNA lyase OGG1"/>
    <property type="match status" value="1"/>
</dbReference>
<evidence type="ECO:0000313" key="14">
    <source>
        <dbReference type="EMBL" id="CAE8606294.1"/>
    </source>
</evidence>
<evidence type="ECO:0000256" key="11">
    <source>
        <dbReference type="ARBA" id="ARBA00044632"/>
    </source>
</evidence>
<reference evidence="14" key="1">
    <citation type="submission" date="2021-02" db="EMBL/GenBank/DDBJ databases">
        <authorList>
            <person name="Dougan E. K."/>
            <person name="Rhodes N."/>
            <person name="Thang M."/>
            <person name="Chan C."/>
        </authorList>
    </citation>
    <scope>NUCLEOTIDE SEQUENCE</scope>
</reference>
<dbReference type="InterPro" id="IPR023170">
    <property type="entry name" value="HhH_base_excis_C"/>
</dbReference>
<dbReference type="GO" id="GO:0006285">
    <property type="term" value="P:base-excision repair, AP site formation"/>
    <property type="evidence" value="ECO:0007669"/>
    <property type="project" value="TreeGrafter"/>
</dbReference>
<keyword evidence="5" id="KW-0378">Hydrolase</keyword>
<name>A0A813F773_POLGL</name>
<dbReference type="Gene3D" id="3.30.310.40">
    <property type="match status" value="1"/>
</dbReference>
<feature type="non-terminal residue" evidence="14">
    <location>
        <position position="528"/>
    </location>
</feature>
<dbReference type="OrthoDB" id="447980at2759"/>
<dbReference type="EMBL" id="CAJNNV010018953">
    <property type="protein sequence ID" value="CAE8606294.1"/>
    <property type="molecule type" value="Genomic_DNA"/>
</dbReference>
<dbReference type="Gene3D" id="1.10.340.30">
    <property type="entry name" value="Hypothetical protein, domain 2"/>
    <property type="match status" value="1"/>
</dbReference>
<keyword evidence="7" id="KW-0456">Lyase</keyword>
<keyword evidence="10" id="KW-0326">Glycosidase</keyword>
<dbReference type="Gene3D" id="1.10.1670.10">
    <property type="entry name" value="Helix-hairpin-Helix base-excision DNA repair enzymes (C-terminal)"/>
    <property type="match status" value="1"/>
</dbReference>
<dbReference type="InterPro" id="IPR012904">
    <property type="entry name" value="OGG_N"/>
</dbReference>
<comment type="similarity">
    <text evidence="2">Belongs to the type-1 OGG1 family.</text>
</comment>
<comment type="catalytic activity">
    <reaction evidence="11">
        <text>2'-deoxyribonucleotide-(2'-deoxyribose 5'-phosphate)-2'-deoxyribonucleotide-DNA = a 3'-end 2'-deoxyribonucleotide-(2,3-dehydro-2,3-deoxyribose 5'-phosphate)-DNA + a 5'-end 5'-phospho-2'-deoxyribonucleoside-DNA + H(+)</text>
        <dbReference type="Rhea" id="RHEA:66592"/>
        <dbReference type="Rhea" id="RHEA-COMP:13180"/>
        <dbReference type="Rhea" id="RHEA-COMP:16897"/>
        <dbReference type="Rhea" id="RHEA-COMP:17067"/>
        <dbReference type="ChEBI" id="CHEBI:15378"/>
        <dbReference type="ChEBI" id="CHEBI:136412"/>
        <dbReference type="ChEBI" id="CHEBI:157695"/>
        <dbReference type="ChEBI" id="CHEBI:167181"/>
        <dbReference type="EC" id="4.2.99.18"/>
    </reaction>
</comment>
<dbReference type="InterPro" id="IPR003265">
    <property type="entry name" value="HhH-GPD_domain"/>
</dbReference>
<evidence type="ECO:0000256" key="12">
    <source>
        <dbReference type="SAM" id="MobiDB-lite"/>
    </source>
</evidence>
<sequence length="528" mass="56362">MATSAVADEVSGPAMGLWPVGALKVGAAVLGDDDGDESDAEGPAPETKQKEERAEAADAEQKKPFWLDLCCGPRELRPETTLTPGQSFGWKRVGPDLWLGIMGISAVLVRQTDITTLVQTLAGPEVTVQQALHYFGISASTQSLAELYETWAQGCPRLAQVAQCMRGLRVLQQDPVETLFAFICSQNNNVSRICLMMDRLRTTFGRPVGLELPAGLKARPDDDSRGELSEPLHIREFNAAGCALYHFPSVEALAAASEDVLRGLGLGYRASYVRGAAAALLEQRPPGRAFLESLHGPGPGQGGHLADSEAGASSCLPGDPDGAFLEPQSSAAAAAALAAALAATRRRRFQVRAALCRLPGVGPKVADCVALFALGQHDCVPVDVHVWRIATRDYEPALRRAKSLTPAVYEQVGDAFRSRFGHFAGWAHSLLFGAELAGPLRSRLPGALLADMDSFRQQEKCAAKTMQEQRLQRRLLKAKKKEADLHSGAGAGADPATSAGQLRTVETEPELTASGRGELPRLRFAFGT</sequence>
<comment type="subcellular location">
    <subcellularLocation>
        <location evidence="1">Nucleus</location>
    </subcellularLocation>
</comment>
<gene>
    <name evidence="14" type="ORF">PGLA1383_LOCUS24278</name>
</gene>
<dbReference type="SUPFAM" id="SSF48150">
    <property type="entry name" value="DNA-glycosylase"/>
    <property type="match status" value="2"/>
</dbReference>
<dbReference type="SMART" id="SM00478">
    <property type="entry name" value="ENDO3c"/>
    <property type="match status" value="1"/>
</dbReference>
<feature type="compositionally biased region" description="Basic and acidic residues" evidence="12">
    <location>
        <begin position="47"/>
        <end position="60"/>
    </location>
</feature>
<dbReference type="GO" id="GO:0140078">
    <property type="term" value="F:class I DNA-(apurinic or apyrimidinic site) endonuclease activity"/>
    <property type="evidence" value="ECO:0007669"/>
    <property type="project" value="UniProtKB-EC"/>
</dbReference>
<evidence type="ECO:0000256" key="7">
    <source>
        <dbReference type="ARBA" id="ARBA00023239"/>
    </source>
</evidence>
<proteinExistence type="inferred from homology"/>
<evidence type="ECO:0000256" key="5">
    <source>
        <dbReference type="ARBA" id="ARBA00022801"/>
    </source>
</evidence>
<dbReference type="SUPFAM" id="SSF55945">
    <property type="entry name" value="TATA-box binding protein-like"/>
    <property type="match status" value="1"/>
</dbReference>
<dbReference type="PANTHER" id="PTHR10242:SF2">
    <property type="entry name" value="N-GLYCOSYLASE_DNA LYASE"/>
    <property type="match status" value="1"/>
</dbReference>
<dbReference type="Pfam" id="PF00730">
    <property type="entry name" value="HhH-GPD"/>
    <property type="match status" value="1"/>
</dbReference>
<feature type="domain" description="HhH-GPD" evidence="13">
    <location>
        <begin position="184"/>
        <end position="435"/>
    </location>
</feature>
<feature type="region of interest" description="Disordered" evidence="12">
    <location>
        <begin position="29"/>
        <end position="60"/>
    </location>
</feature>
<keyword evidence="9" id="KW-0511">Multifunctional enzyme</keyword>
<dbReference type="Pfam" id="PF07934">
    <property type="entry name" value="OGG_N"/>
    <property type="match status" value="1"/>
</dbReference>
<dbReference type="GO" id="GO:0003684">
    <property type="term" value="F:damaged DNA binding"/>
    <property type="evidence" value="ECO:0007669"/>
    <property type="project" value="InterPro"/>
</dbReference>
<dbReference type="EC" id="4.2.99.18" evidence="3"/>
<dbReference type="GO" id="GO:0005634">
    <property type="term" value="C:nucleus"/>
    <property type="evidence" value="ECO:0007669"/>
    <property type="project" value="UniProtKB-SubCell"/>
</dbReference>
<evidence type="ECO:0000256" key="3">
    <source>
        <dbReference type="ARBA" id="ARBA00012720"/>
    </source>
</evidence>